<sequence>MPSRQISGRLQQRLFAVQQAAVAEVEAKQRVHDTVVEAHAAGADWAQIAHFLGVTEAAARRRFHQQPVPTEQPTLF</sequence>
<dbReference type="AlphaFoldDB" id="A0A3G6J7Y1"/>
<reference evidence="1 2" key="1">
    <citation type="submission" date="2018-11" db="EMBL/GenBank/DDBJ databases">
        <authorList>
            <person name="Kleinhagauer T."/>
            <person name="Glaeser S.P."/>
            <person name="Spergser J."/>
            <person name="Ruckert C."/>
            <person name="Kaempfer P."/>
            <person name="Busse H.-J."/>
        </authorList>
    </citation>
    <scope>NUCLEOTIDE SEQUENCE [LARGE SCALE GENOMIC DNA]</scope>
    <source>
        <strain evidence="1 2">200CH</strain>
    </source>
</reference>
<dbReference type="Proteomes" id="UP000269019">
    <property type="component" value="Chromosome"/>
</dbReference>
<dbReference type="KEGG" id="ccho:CCHOA_07455"/>
<protein>
    <recommendedName>
        <fullName evidence="3">AsnC family protein</fullName>
    </recommendedName>
</protein>
<evidence type="ECO:0008006" key="3">
    <source>
        <dbReference type="Google" id="ProtNLM"/>
    </source>
</evidence>
<gene>
    <name evidence="1" type="ORF">CCHOA_07455</name>
</gene>
<keyword evidence="2" id="KW-1185">Reference proteome</keyword>
<name>A0A3G6J7Y1_9CORY</name>
<evidence type="ECO:0000313" key="1">
    <source>
        <dbReference type="EMBL" id="AZA13883.1"/>
    </source>
</evidence>
<dbReference type="RefSeq" id="WP_123928563.1">
    <property type="nucleotide sequence ID" value="NZ_CP033896.1"/>
</dbReference>
<proteinExistence type="predicted"/>
<dbReference type="EMBL" id="CP033896">
    <property type="protein sequence ID" value="AZA13883.1"/>
    <property type="molecule type" value="Genomic_DNA"/>
</dbReference>
<accession>A0A3G6J7Y1</accession>
<evidence type="ECO:0000313" key="2">
    <source>
        <dbReference type="Proteomes" id="UP000269019"/>
    </source>
</evidence>
<organism evidence="1 2">
    <name type="scientific">Corynebacterium choanae</name>
    <dbReference type="NCBI Taxonomy" id="1862358"/>
    <lineage>
        <taxon>Bacteria</taxon>
        <taxon>Bacillati</taxon>
        <taxon>Actinomycetota</taxon>
        <taxon>Actinomycetes</taxon>
        <taxon>Mycobacteriales</taxon>
        <taxon>Corynebacteriaceae</taxon>
        <taxon>Corynebacterium</taxon>
    </lineage>
</organism>